<dbReference type="InParanoid" id="A0BY17"/>
<feature type="transmembrane region" description="Helical" evidence="1">
    <location>
        <begin position="208"/>
        <end position="227"/>
    </location>
</feature>
<proteinExistence type="predicted"/>
<feature type="transmembrane region" description="Helical" evidence="1">
    <location>
        <begin position="139"/>
        <end position="161"/>
    </location>
</feature>
<organism evidence="2 3">
    <name type="scientific">Paramecium tetraurelia</name>
    <dbReference type="NCBI Taxonomy" id="5888"/>
    <lineage>
        <taxon>Eukaryota</taxon>
        <taxon>Sar</taxon>
        <taxon>Alveolata</taxon>
        <taxon>Ciliophora</taxon>
        <taxon>Intramacronucleata</taxon>
        <taxon>Oligohymenophorea</taxon>
        <taxon>Peniculida</taxon>
        <taxon>Parameciidae</taxon>
        <taxon>Paramecium</taxon>
    </lineage>
</organism>
<dbReference type="RefSeq" id="XP_001430832.1">
    <property type="nucleotide sequence ID" value="XM_001430795.1"/>
</dbReference>
<accession>A0BY17</accession>
<evidence type="ECO:0000256" key="1">
    <source>
        <dbReference type="SAM" id="Phobius"/>
    </source>
</evidence>
<name>A0BY17_PARTE</name>
<dbReference type="HOGENOM" id="CLU_084622_0_0_1"/>
<dbReference type="OrthoDB" id="316389at2759"/>
<feature type="transmembrane region" description="Helical" evidence="1">
    <location>
        <begin position="77"/>
        <end position="99"/>
    </location>
</feature>
<evidence type="ECO:0000313" key="3">
    <source>
        <dbReference type="Proteomes" id="UP000000600"/>
    </source>
</evidence>
<dbReference type="EMBL" id="CT868026">
    <property type="protein sequence ID" value="CAK63434.1"/>
    <property type="molecule type" value="Genomic_DNA"/>
</dbReference>
<dbReference type="AlphaFoldDB" id="A0BY17"/>
<keyword evidence="1" id="KW-0812">Transmembrane</keyword>
<evidence type="ECO:0008006" key="4">
    <source>
        <dbReference type="Google" id="ProtNLM"/>
    </source>
</evidence>
<keyword evidence="1" id="KW-1133">Transmembrane helix</keyword>
<keyword evidence="3" id="KW-1185">Reference proteome</keyword>
<keyword evidence="1" id="KW-0472">Membrane</keyword>
<feature type="transmembrane region" description="Helical" evidence="1">
    <location>
        <begin position="233"/>
        <end position="253"/>
    </location>
</feature>
<reference evidence="2 3" key="1">
    <citation type="journal article" date="2006" name="Nature">
        <title>Global trends of whole-genome duplications revealed by the ciliate Paramecium tetraurelia.</title>
        <authorList>
            <consortium name="Genoscope"/>
            <person name="Aury J.-M."/>
            <person name="Jaillon O."/>
            <person name="Duret L."/>
            <person name="Noel B."/>
            <person name="Jubin C."/>
            <person name="Porcel B.M."/>
            <person name="Segurens B."/>
            <person name="Daubin V."/>
            <person name="Anthouard V."/>
            <person name="Aiach N."/>
            <person name="Arnaiz O."/>
            <person name="Billaut A."/>
            <person name="Beisson J."/>
            <person name="Blanc I."/>
            <person name="Bouhouche K."/>
            <person name="Camara F."/>
            <person name="Duharcourt S."/>
            <person name="Guigo R."/>
            <person name="Gogendeau D."/>
            <person name="Katinka M."/>
            <person name="Keller A.-M."/>
            <person name="Kissmehl R."/>
            <person name="Klotz C."/>
            <person name="Koll F."/>
            <person name="Le Moue A."/>
            <person name="Lepere C."/>
            <person name="Malinsky S."/>
            <person name="Nowacki M."/>
            <person name="Nowak J.K."/>
            <person name="Plattner H."/>
            <person name="Poulain J."/>
            <person name="Ruiz F."/>
            <person name="Serrano V."/>
            <person name="Zagulski M."/>
            <person name="Dessen P."/>
            <person name="Betermier M."/>
            <person name="Weissenbach J."/>
            <person name="Scarpelli C."/>
            <person name="Schachter V."/>
            <person name="Sperling L."/>
            <person name="Meyer E."/>
            <person name="Cohen J."/>
            <person name="Wincker P."/>
        </authorList>
    </citation>
    <scope>NUCLEOTIDE SEQUENCE [LARGE SCALE GENOMIC DNA]</scope>
    <source>
        <strain evidence="2 3">Stock d4-2</strain>
    </source>
</reference>
<dbReference type="Proteomes" id="UP000000600">
    <property type="component" value="Unassembled WGS sequence"/>
</dbReference>
<protein>
    <recommendedName>
        <fullName evidence="4">Transmembrane protein</fullName>
    </recommendedName>
</protein>
<sequence>MGNKLYHSRQQLISCPQKSAFQFSNQDQNLQQSLTHQLVEINSAQQEPAMSQDQDNIQNNTASGLIHQQNFKLQKRCLLKVLLTFIIWSLFQFFVLYALQKGEMPTFIDLISPYLFHISVILMYGMAKFGTVKFSRQNCVILLFQVYFTTQTYLTFCRSFSNERIHVSNGIQLTTADLVTQFALQQFLFNILITLTLFIYIAIEKQRILPLVAIALCCVFSLLPLVFDYWLFVNSIVAFLYGTTLVMVTLQILKGRFQLETYSVITASNIMFYGLISPIELK</sequence>
<evidence type="ECO:0000313" key="2">
    <source>
        <dbReference type="EMBL" id="CAK63434.1"/>
    </source>
</evidence>
<feature type="transmembrane region" description="Helical" evidence="1">
    <location>
        <begin position="181"/>
        <end position="201"/>
    </location>
</feature>
<dbReference type="OMA" id="FQLETYS"/>
<dbReference type="GeneID" id="5016616"/>
<feature type="transmembrane region" description="Helical" evidence="1">
    <location>
        <begin position="111"/>
        <end position="127"/>
    </location>
</feature>
<gene>
    <name evidence="2" type="ORF">GSPATT00033287001</name>
</gene>
<dbReference type="KEGG" id="ptm:GSPATT00033287001"/>